<dbReference type="AlphaFoldDB" id="A0A921AXI7"/>
<dbReference type="EMBL" id="DYZA01000170">
    <property type="protein sequence ID" value="HJD97672.1"/>
    <property type="molecule type" value="Genomic_DNA"/>
</dbReference>
<dbReference type="Proteomes" id="UP000698963">
    <property type="component" value="Unassembled WGS sequence"/>
</dbReference>
<sequence length="250" mass="27641">MDILLRYIVAFLAILLLWQAGAWALGPYLLPAPLDVLHAWGQAMLGPDMPVHIKSSALRVVSAMALAFVTAFPLGILLGYRRRIDRYVSPMVFLTYPLPKIVLLPVFLTLFGLGDLPKILLIALTCGYQILVVTRDGIRQLDKRYLDAFRTLGGTSTQLVRHVLVPAALPSAMTALKVGSGTAVAVLFMAESFATQKGLGFFIMDAWGRGDQLEMFCGILSMSLLGLMVYESCHIAEKICCRWKKLEIRR</sequence>
<reference evidence="9" key="1">
    <citation type="journal article" date="2021" name="PeerJ">
        <title>Extensive microbial diversity within the chicken gut microbiome revealed by metagenomics and culture.</title>
        <authorList>
            <person name="Gilroy R."/>
            <person name="Ravi A."/>
            <person name="Getino M."/>
            <person name="Pursley I."/>
            <person name="Horton D.L."/>
            <person name="Alikhan N.F."/>
            <person name="Baker D."/>
            <person name="Gharbi K."/>
            <person name="Hall N."/>
            <person name="Watson M."/>
            <person name="Adriaenssens E.M."/>
            <person name="Foster-Nyarko E."/>
            <person name="Jarju S."/>
            <person name="Secka A."/>
            <person name="Antonio M."/>
            <person name="Oren A."/>
            <person name="Chaudhuri R.R."/>
            <person name="La Ragione R."/>
            <person name="Hildebrand F."/>
            <person name="Pallen M.J."/>
        </authorList>
    </citation>
    <scope>NUCLEOTIDE SEQUENCE</scope>
    <source>
        <strain evidence="9">ChiGjej2B2-19336</strain>
    </source>
</reference>
<evidence type="ECO:0000313" key="9">
    <source>
        <dbReference type="EMBL" id="HJD97672.1"/>
    </source>
</evidence>
<gene>
    <name evidence="9" type="ORF">K8W16_08515</name>
</gene>
<keyword evidence="3" id="KW-1003">Cell membrane</keyword>
<evidence type="ECO:0000313" key="10">
    <source>
        <dbReference type="Proteomes" id="UP000698963"/>
    </source>
</evidence>
<evidence type="ECO:0000256" key="2">
    <source>
        <dbReference type="ARBA" id="ARBA00022448"/>
    </source>
</evidence>
<dbReference type="PROSITE" id="PS50928">
    <property type="entry name" value="ABC_TM1"/>
    <property type="match status" value="1"/>
</dbReference>
<dbReference type="InterPro" id="IPR035906">
    <property type="entry name" value="MetI-like_sf"/>
</dbReference>
<accession>A0A921AXI7</accession>
<dbReference type="GO" id="GO:0055085">
    <property type="term" value="P:transmembrane transport"/>
    <property type="evidence" value="ECO:0007669"/>
    <property type="project" value="InterPro"/>
</dbReference>
<evidence type="ECO:0000256" key="3">
    <source>
        <dbReference type="ARBA" id="ARBA00022475"/>
    </source>
</evidence>
<feature type="transmembrane region" description="Helical" evidence="7">
    <location>
        <begin position="92"/>
        <end position="113"/>
    </location>
</feature>
<dbReference type="GO" id="GO:0005886">
    <property type="term" value="C:plasma membrane"/>
    <property type="evidence" value="ECO:0007669"/>
    <property type="project" value="UniProtKB-SubCell"/>
</dbReference>
<comment type="caution">
    <text evidence="9">The sequence shown here is derived from an EMBL/GenBank/DDBJ whole genome shotgun (WGS) entry which is preliminary data.</text>
</comment>
<keyword evidence="6 7" id="KW-0472">Membrane</keyword>
<dbReference type="PANTHER" id="PTHR30151:SF0">
    <property type="entry name" value="ABC TRANSPORTER PERMEASE PROTEIN MJ0413-RELATED"/>
    <property type="match status" value="1"/>
</dbReference>
<name>A0A921AXI7_9BACT</name>
<comment type="subcellular location">
    <subcellularLocation>
        <location evidence="1 7">Cell membrane</location>
        <topology evidence="1 7">Multi-pass membrane protein</topology>
    </subcellularLocation>
</comment>
<evidence type="ECO:0000256" key="4">
    <source>
        <dbReference type="ARBA" id="ARBA00022692"/>
    </source>
</evidence>
<evidence type="ECO:0000256" key="6">
    <source>
        <dbReference type="ARBA" id="ARBA00023136"/>
    </source>
</evidence>
<proteinExistence type="inferred from homology"/>
<evidence type="ECO:0000259" key="8">
    <source>
        <dbReference type="PROSITE" id="PS50928"/>
    </source>
</evidence>
<evidence type="ECO:0000256" key="1">
    <source>
        <dbReference type="ARBA" id="ARBA00004651"/>
    </source>
</evidence>
<dbReference type="CDD" id="cd06261">
    <property type="entry name" value="TM_PBP2"/>
    <property type="match status" value="1"/>
</dbReference>
<dbReference type="SUPFAM" id="SSF161098">
    <property type="entry name" value="MetI-like"/>
    <property type="match status" value="1"/>
</dbReference>
<keyword evidence="4 7" id="KW-0812">Transmembrane</keyword>
<reference evidence="9" key="2">
    <citation type="submission" date="2021-09" db="EMBL/GenBank/DDBJ databases">
        <authorList>
            <person name="Gilroy R."/>
        </authorList>
    </citation>
    <scope>NUCLEOTIDE SEQUENCE</scope>
    <source>
        <strain evidence="9">ChiGjej2B2-19336</strain>
    </source>
</reference>
<protein>
    <submittedName>
        <fullName evidence="9">ABC transporter permease</fullName>
    </submittedName>
</protein>
<organism evidence="9 10">
    <name type="scientific">Mailhella massiliensis</name>
    <dbReference type="NCBI Taxonomy" id="1903261"/>
    <lineage>
        <taxon>Bacteria</taxon>
        <taxon>Pseudomonadati</taxon>
        <taxon>Thermodesulfobacteriota</taxon>
        <taxon>Desulfovibrionia</taxon>
        <taxon>Desulfovibrionales</taxon>
        <taxon>Desulfovibrionaceae</taxon>
        <taxon>Mailhella</taxon>
    </lineage>
</organism>
<evidence type="ECO:0000256" key="7">
    <source>
        <dbReference type="RuleBase" id="RU363032"/>
    </source>
</evidence>
<dbReference type="Pfam" id="PF00528">
    <property type="entry name" value="BPD_transp_1"/>
    <property type="match status" value="1"/>
</dbReference>
<feature type="domain" description="ABC transmembrane type-1" evidence="8">
    <location>
        <begin position="53"/>
        <end position="237"/>
    </location>
</feature>
<dbReference type="PANTHER" id="PTHR30151">
    <property type="entry name" value="ALKANE SULFONATE ABC TRANSPORTER-RELATED, MEMBRANE SUBUNIT"/>
    <property type="match status" value="1"/>
</dbReference>
<comment type="similarity">
    <text evidence="7">Belongs to the binding-protein-dependent transport system permease family.</text>
</comment>
<dbReference type="Gene3D" id="1.10.3720.10">
    <property type="entry name" value="MetI-like"/>
    <property type="match status" value="1"/>
</dbReference>
<dbReference type="InterPro" id="IPR000515">
    <property type="entry name" value="MetI-like"/>
</dbReference>
<keyword evidence="2 7" id="KW-0813">Transport</keyword>
<keyword evidence="5 7" id="KW-1133">Transmembrane helix</keyword>
<evidence type="ECO:0000256" key="5">
    <source>
        <dbReference type="ARBA" id="ARBA00022989"/>
    </source>
</evidence>
<feature type="transmembrane region" description="Helical" evidence="7">
    <location>
        <begin position="57"/>
        <end position="80"/>
    </location>
</feature>